<feature type="binding site" evidence="4">
    <location>
        <position position="76"/>
    </location>
    <ligand>
        <name>Zn(2+)</name>
        <dbReference type="ChEBI" id="CHEBI:29105"/>
    </ligand>
</feature>
<accession>A0ABV7GG14</accession>
<dbReference type="Gene3D" id="3.30.2320.80">
    <property type="match status" value="1"/>
</dbReference>
<evidence type="ECO:0000256" key="4">
    <source>
        <dbReference type="HAMAP-Rule" id="MF_00213"/>
    </source>
</evidence>
<dbReference type="NCBIfam" id="NF001839">
    <property type="entry name" value="PRK00564.1"/>
    <property type="match status" value="1"/>
</dbReference>
<dbReference type="HAMAP" id="MF_00213">
    <property type="entry name" value="HypA_HybF"/>
    <property type="match status" value="1"/>
</dbReference>
<feature type="binding site" evidence="4">
    <location>
        <position position="73"/>
    </location>
    <ligand>
        <name>Zn(2+)</name>
        <dbReference type="ChEBI" id="CHEBI:29105"/>
    </ligand>
</feature>
<dbReference type="PIRSF" id="PIRSF004761">
    <property type="entry name" value="Hydrgn_mat_HypA"/>
    <property type="match status" value="1"/>
</dbReference>
<evidence type="ECO:0000256" key="2">
    <source>
        <dbReference type="ARBA" id="ARBA00022723"/>
    </source>
</evidence>
<evidence type="ECO:0000313" key="5">
    <source>
        <dbReference type="EMBL" id="MFC3139441.1"/>
    </source>
</evidence>
<dbReference type="NCBIfam" id="TIGR00100">
    <property type="entry name" value="hypA"/>
    <property type="match status" value="1"/>
</dbReference>
<keyword evidence="3 4" id="KW-0862">Zinc</keyword>
<dbReference type="Pfam" id="PF01155">
    <property type="entry name" value="HypA"/>
    <property type="match status" value="1"/>
</dbReference>
<evidence type="ECO:0000256" key="3">
    <source>
        <dbReference type="ARBA" id="ARBA00022833"/>
    </source>
</evidence>
<comment type="caution">
    <text evidence="5">The sequence shown here is derived from an EMBL/GenBank/DDBJ whole genome shotgun (WGS) entry which is preliminary data.</text>
</comment>
<keyword evidence="2 4" id="KW-0479">Metal-binding</keyword>
<dbReference type="PANTHER" id="PTHR34535:SF3">
    <property type="entry name" value="HYDROGENASE MATURATION FACTOR HYPA"/>
    <property type="match status" value="1"/>
</dbReference>
<dbReference type="Proteomes" id="UP001595621">
    <property type="component" value="Unassembled WGS sequence"/>
</dbReference>
<comment type="function">
    <text evidence="4">Involved in the maturation of [NiFe] hydrogenases. Required for nickel insertion into the metal center of the hydrogenase.</text>
</comment>
<proteinExistence type="inferred from homology"/>
<dbReference type="EMBL" id="JBHRTD010000017">
    <property type="protein sequence ID" value="MFC3139441.1"/>
    <property type="molecule type" value="Genomic_DNA"/>
</dbReference>
<keyword evidence="6" id="KW-1185">Reference proteome</keyword>
<gene>
    <name evidence="4 5" type="primary">hypA</name>
    <name evidence="5" type="ORF">ACFOE0_14795</name>
</gene>
<comment type="similarity">
    <text evidence="4">Belongs to the HypA/HybF family.</text>
</comment>
<evidence type="ECO:0000313" key="6">
    <source>
        <dbReference type="Proteomes" id="UP001595621"/>
    </source>
</evidence>
<sequence>MHEYSIVSALIEQCQQHAADNQAKGIARVVVKVGVFSGVEPALLQTAFDTFKLEGICRDAELELKIQNLVLKCRECGADSEPDSRSVVCPACGSFYTQVMDGEDLYLMQLELIT</sequence>
<organism evidence="5 6">
    <name type="scientific">Shewanella submarina</name>
    <dbReference type="NCBI Taxonomy" id="2016376"/>
    <lineage>
        <taxon>Bacteria</taxon>
        <taxon>Pseudomonadati</taxon>
        <taxon>Pseudomonadota</taxon>
        <taxon>Gammaproteobacteria</taxon>
        <taxon>Alteromonadales</taxon>
        <taxon>Shewanellaceae</taxon>
        <taxon>Shewanella</taxon>
    </lineage>
</organism>
<feature type="binding site" evidence="4">
    <location>
        <position position="92"/>
    </location>
    <ligand>
        <name>Zn(2+)</name>
        <dbReference type="ChEBI" id="CHEBI:29105"/>
    </ligand>
</feature>
<keyword evidence="1 4" id="KW-0533">Nickel</keyword>
<name>A0ABV7GG14_9GAMM</name>
<reference evidence="6" key="1">
    <citation type="journal article" date="2019" name="Int. J. Syst. Evol. Microbiol.">
        <title>The Global Catalogue of Microorganisms (GCM) 10K type strain sequencing project: providing services to taxonomists for standard genome sequencing and annotation.</title>
        <authorList>
            <consortium name="The Broad Institute Genomics Platform"/>
            <consortium name="The Broad Institute Genome Sequencing Center for Infectious Disease"/>
            <person name="Wu L."/>
            <person name="Ma J."/>
        </authorList>
    </citation>
    <scope>NUCLEOTIDE SEQUENCE [LARGE SCALE GENOMIC DNA]</scope>
    <source>
        <strain evidence="6">KCTC 52277</strain>
    </source>
</reference>
<feature type="binding site" evidence="4">
    <location>
        <position position="2"/>
    </location>
    <ligand>
        <name>Ni(2+)</name>
        <dbReference type="ChEBI" id="CHEBI:49786"/>
    </ligand>
</feature>
<evidence type="ECO:0000256" key="1">
    <source>
        <dbReference type="ARBA" id="ARBA00022596"/>
    </source>
</evidence>
<dbReference type="InterPro" id="IPR000688">
    <property type="entry name" value="HypA/HybF"/>
</dbReference>
<protein>
    <recommendedName>
        <fullName evidence="4">Hydrogenase maturation factor HypA</fullName>
    </recommendedName>
</protein>
<dbReference type="RefSeq" id="WP_248937193.1">
    <property type="nucleotide sequence ID" value="NZ_JAKILF010000007.1"/>
</dbReference>
<feature type="binding site" evidence="4">
    <location>
        <position position="89"/>
    </location>
    <ligand>
        <name>Zn(2+)</name>
        <dbReference type="ChEBI" id="CHEBI:29105"/>
    </ligand>
</feature>
<dbReference type="PANTHER" id="PTHR34535">
    <property type="entry name" value="HYDROGENASE MATURATION FACTOR HYPA"/>
    <property type="match status" value="1"/>
</dbReference>